<dbReference type="Gene3D" id="3.30.360.10">
    <property type="entry name" value="Dihydrodipicolinate Reductase, domain 2"/>
    <property type="match status" value="1"/>
</dbReference>
<dbReference type="Proteomes" id="UP000634229">
    <property type="component" value="Unassembled WGS sequence"/>
</dbReference>
<dbReference type="InterPro" id="IPR013021">
    <property type="entry name" value="Myo-inos-1-P_Synthase_GAPDH"/>
</dbReference>
<reference evidence="2 3" key="1">
    <citation type="submission" date="2021-01" db="EMBL/GenBank/DDBJ databases">
        <title>WGS of actinomycetes isolated from Thailand.</title>
        <authorList>
            <person name="Thawai C."/>
        </authorList>
    </citation>
    <scope>NUCLEOTIDE SEQUENCE [LARGE SCALE GENOMIC DNA]</scope>
    <source>
        <strain evidence="2 3">CA1R205</strain>
    </source>
</reference>
<keyword evidence="3" id="KW-1185">Reference proteome</keyword>
<evidence type="ECO:0000313" key="3">
    <source>
        <dbReference type="Proteomes" id="UP000634229"/>
    </source>
</evidence>
<evidence type="ECO:0000313" key="2">
    <source>
        <dbReference type="EMBL" id="MBL1097935.1"/>
    </source>
</evidence>
<proteinExistence type="predicted"/>
<comment type="caution">
    <text evidence="2">The sequence shown here is derived from an EMBL/GenBank/DDBJ whole genome shotgun (WGS) entry which is preliminary data.</text>
</comment>
<dbReference type="InterPro" id="IPR052199">
    <property type="entry name" value="MIPS"/>
</dbReference>
<dbReference type="EMBL" id="JAERRF010000007">
    <property type="protein sequence ID" value="MBL1097935.1"/>
    <property type="molecule type" value="Genomic_DNA"/>
</dbReference>
<organism evidence="2 3">
    <name type="scientific">Streptomyces coffeae</name>
    <dbReference type="NCBI Taxonomy" id="621382"/>
    <lineage>
        <taxon>Bacteria</taxon>
        <taxon>Bacillati</taxon>
        <taxon>Actinomycetota</taxon>
        <taxon>Actinomycetes</taxon>
        <taxon>Kitasatosporales</taxon>
        <taxon>Streptomycetaceae</taxon>
        <taxon>Streptomyces</taxon>
    </lineage>
</organism>
<sequence length="370" mass="38502">MSSNAIRVALVGVGSCASSFVQSVALDREQPGPANGVMHEYIGGHRLGDVEFVAAFDVDSVKVGRDLSEAVYAGRTAAVRHVDVPHLGVKVQAGPLLDGLDGALSDAVSTHADVGHASPASLAAALADARPDVVVCLLPTGSTEAVATYARAAAEAGAGFVNATPEPVANDPELAALFAERGAALLGDDLRSHLGATTLHTALIELFQSRAVEVKDNYQLNVGGNTDFLNLSDPSRSRSKQVSKRKALANAGIDSREVAAGPNGFVKHLGDRKVCFLRIEGESIIGAPVHMELRLEVEDSPNAAAVLANAVRAAHSAARQGMVGVIDPVCAFLFKSPKTGARESEALHDFQAFVRKSAEHHAHQAVDRSA</sequence>
<dbReference type="Pfam" id="PF01658">
    <property type="entry name" value="Inos-1-P_synth"/>
    <property type="match status" value="1"/>
</dbReference>
<accession>A0ABS1NDE0</accession>
<dbReference type="SUPFAM" id="SSF51735">
    <property type="entry name" value="NAD(P)-binding Rossmann-fold domains"/>
    <property type="match status" value="1"/>
</dbReference>
<gene>
    <name evidence="2" type="ORF">JK363_14880</name>
</gene>
<protein>
    <submittedName>
        <fullName evidence="2">Inositol-3-phosphate synthase</fullName>
    </submittedName>
</protein>
<dbReference type="PANTHER" id="PTHR43125:SF1">
    <property type="entry name" value="INOSITOL-3-PHOSPHATE SYNTHASE"/>
    <property type="match status" value="1"/>
</dbReference>
<evidence type="ECO:0000259" key="1">
    <source>
        <dbReference type="Pfam" id="PF01658"/>
    </source>
</evidence>
<dbReference type="PANTHER" id="PTHR43125">
    <property type="entry name" value="INOSITOL-3-PHOSPHATE SYNTHASE"/>
    <property type="match status" value="1"/>
</dbReference>
<dbReference type="Gene3D" id="3.40.50.720">
    <property type="entry name" value="NAD(P)-binding Rossmann-like Domain"/>
    <property type="match status" value="1"/>
</dbReference>
<dbReference type="InterPro" id="IPR036291">
    <property type="entry name" value="NAD(P)-bd_dom_sf"/>
</dbReference>
<name>A0ABS1NDE0_9ACTN</name>
<feature type="domain" description="Myo-inositol-1-phosphate synthase GAPDH-like" evidence="1">
    <location>
        <begin position="195"/>
        <end position="300"/>
    </location>
</feature>
<dbReference type="RefSeq" id="WP_201875344.1">
    <property type="nucleotide sequence ID" value="NZ_JAERRF010000007.1"/>
</dbReference>
<dbReference type="SUPFAM" id="SSF55347">
    <property type="entry name" value="Glyceraldehyde-3-phosphate dehydrogenase-like, C-terminal domain"/>
    <property type="match status" value="1"/>
</dbReference>